<dbReference type="GO" id="GO:0060628">
    <property type="term" value="P:regulation of ER to Golgi vesicle-mediated transport"/>
    <property type="evidence" value="ECO:0007669"/>
    <property type="project" value="TreeGrafter"/>
</dbReference>
<accession>A0A5M8PHQ4</accession>
<dbReference type="AlphaFoldDB" id="A0A5M8PHQ4"/>
<keyword evidence="1" id="KW-0175">Coiled coil</keyword>
<dbReference type="Gene3D" id="1.20.58.670">
    <property type="entry name" value="Dsl1p vesicle tethering complex, Tip20p subunit, domain D"/>
    <property type="match status" value="1"/>
</dbReference>
<organism evidence="2 3">
    <name type="scientific">Lasallia pustulata</name>
    <dbReference type="NCBI Taxonomy" id="136370"/>
    <lineage>
        <taxon>Eukaryota</taxon>
        <taxon>Fungi</taxon>
        <taxon>Dikarya</taxon>
        <taxon>Ascomycota</taxon>
        <taxon>Pezizomycotina</taxon>
        <taxon>Lecanoromycetes</taxon>
        <taxon>OSLEUM clade</taxon>
        <taxon>Umbilicariomycetidae</taxon>
        <taxon>Umbilicariales</taxon>
        <taxon>Umbilicariaceae</taxon>
        <taxon>Lasallia</taxon>
    </lineage>
</organism>
<dbReference type="GO" id="GO:0006888">
    <property type="term" value="P:endoplasmic reticulum to Golgi vesicle-mediated transport"/>
    <property type="evidence" value="ECO:0007669"/>
    <property type="project" value="InterPro"/>
</dbReference>
<dbReference type="PANTHER" id="PTHR13520">
    <property type="entry name" value="RAD50-INTERACTING PROTEIN 1 RINT-1"/>
    <property type="match status" value="1"/>
</dbReference>
<evidence type="ECO:0000313" key="3">
    <source>
        <dbReference type="Proteomes" id="UP000324767"/>
    </source>
</evidence>
<name>A0A5M8PHQ4_9LECA</name>
<dbReference type="PANTHER" id="PTHR13520:SF0">
    <property type="entry name" value="RAD50-INTERACTING PROTEIN 1"/>
    <property type="match status" value="1"/>
</dbReference>
<dbReference type="InterPro" id="IPR042042">
    <property type="entry name" value="Tip20p_domB"/>
</dbReference>
<gene>
    <name evidence="2" type="ORF">FRX48_07271</name>
</gene>
<reference evidence="2 3" key="1">
    <citation type="submission" date="2019-09" db="EMBL/GenBank/DDBJ databases">
        <title>The hologenome of the rock-dwelling lichen Lasallia pustulata.</title>
        <authorList>
            <person name="Greshake Tzovaras B."/>
            <person name="Segers F."/>
            <person name="Bicker A."/>
            <person name="Dal Grande F."/>
            <person name="Otte J."/>
            <person name="Hankeln T."/>
            <person name="Schmitt I."/>
            <person name="Ebersberger I."/>
        </authorList>
    </citation>
    <scope>NUCLEOTIDE SEQUENCE [LARGE SCALE GENOMIC DNA]</scope>
    <source>
        <strain evidence="2">A1-1</strain>
    </source>
</reference>
<dbReference type="Proteomes" id="UP000324767">
    <property type="component" value="Unassembled WGS sequence"/>
</dbReference>
<protein>
    <recommendedName>
        <fullName evidence="4">RINT-1 family protein</fullName>
    </recommendedName>
</protein>
<dbReference type="GO" id="GO:0006890">
    <property type="term" value="P:retrograde vesicle-mediated transport, Golgi to endoplasmic reticulum"/>
    <property type="evidence" value="ECO:0007669"/>
    <property type="project" value="InterPro"/>
</dbReference>
<sequence length="831" mass="94039">MTDLAIRLDTSRNSGEERDIRVEDYLNDKLQTIADLDNLDSLLENVRNQHLLLTQQLQDAQVTLAEASRASQAHSARLLQQADKFNKQQGDIDRRLLIVTQSETSDDAVPRFDTIMEKLQRIDIATGYMSLLKEVDNLSAEARNNFRTSPQAALKPYVRLKSLAAALKNAQPAAEGAAPHLVDHVERTAATIWRQMKTANAMDFEEILKKMKWPGKDVKMSGGLEQEWAAGAGKLLDLQEPELKARDDRIFGYAGAEEPLVLLPLEVMVRPLELRFRYHFDGDKPTNRLDKPEYFFSHIFNLLNTYNEFFATYLQPVLQNHFRGSTLAMNIVYIDSTSALITAVLPMLRHKIFSFLPQVARQPQLLSHFMHELMSFDVDLKDDWGYDGGCGADGWKGLTWEVLVKKDWFGKWLQVEKDFALSRYQSIIDSPESGEIDYDSVDPGTTKPTKAAIRVNDLLETITDRYRPLTSFSQKLRFLIDIQIAIFDKFHTRLHSALEAYLTLTSSIARTVQGVSKEEQSQLQGLGGLERLCRVFGSAEYLEKKMRDWSDDVFFLELWDELQDRARRPSRRETIAGEMTVAHVAERTSSAVGSDEDAGGALFDETAGAYRRLRIRSETIMQDMLIQNLRDSLWPYSRINPWASLSSGPEPTNAASLTLTAELDAPVHQLSLYLAFLSNALAQAPLRRIARQVALAMQTYLWDRVLMRHSFSASGIAQFSYDLNALWEVMDRYLGGGQGELGMRRLAEAAKLLNLPAVRSEGLGPEQMEAPASGRVEEGGIEDGHLALWEVERRIFRSNESARDVLEELGFEVITESEARNVLERRIELGS</sequence>
<comment type="caution">
    <text evidence="2">The sequence shown here is derived from an EMBL/GenBank/DDBJ whole genome shotgun (WGS) entry which is preliminary data.</text>
</comment>
<proteinExistence type="predicted"/>
<dbReference type="Gene3D" id="1.20.58.1420">
    <property type="entry name" value="Dsl1p vesicle tethering complex, Tip20p subunit, domain B"/>
    <property type="match status" value="1"/>
</dbReference>
<dbReference type="InterPro" id="IPR042044">
    <property type="entry name" value="EXOC6PINT-1/Sec15/Tip20_C_dom2"/>
</dbReference>
<dbReference type="EMBL" id="VXIT01000012">
    <property type="protein sequence ID" value="KAA6408927.1"/>
    <property type="molecule type" value="Genomic_DNA"/>
</dbReference>
<dbReference type="PROSITE" id="PS51386">
    <property type="entry name" value="RINT1_TIP20"/>
    <property type="match status" value="1"/>
</dbReference>
<dbReference type="GO" id="GO:0070939">
    <property type="term" value="C:Dsl1/NZR complex"/>
    <property type="evidence" value="ECO:0007669"/>
    <property type="project" value="InterPro"/>
</dbReference>
<evidence type="ECO:0000256" key="1">
    <source>
        <dbReference type="SAM" id="Coils"/>
    </source>
</evidence>
<evidence type="ECO:0000313" key="2">
    <source>
        <dbReference type="EMBL" id="KAA6408927.1"/>
    </source>
</evidence>
<dbReference type="InterPro" id="IPR007528">
    <property type="entry name" value="RINT1_Tip20"/>
</dbReference>
<dbReference type="OrthoDB" id="2189254at2759"/>
<dbReference type="Pfam" id="PF04437">
    <property type="entry name" value="RINT1_TIP1"/>
    <property type="match status" value="1"/>
</dbReference>
<feature type="coiled-coil region" evidence="1">
    <location>
        <begin position="36"/>
        <end position="63"/>
    </location>
</feature>
<evidence type="ECO:0008006" key="4">
    <source>
        <dbReference type="Google" id="ProtNLM"/>
    </source>
</evidence>